<dbReference type="InterPro" id="IPR010737">
    <property type="entry name" value="4-carb_acid_sugar_kinase_N"/>
</dbReference>
<dbReference type="Pfam" id="PF07005">
    <property type="entry name" value="SBD_N"/>
    <property type="match status" value="1"/>
</dbReference>
<proteinExistence type="inferred from homology"/>
<dbReference type="EMBL" id="WTUX01000002">
    <property type="protein sequence ID" value="MZR11553.1"/>
    <property type="molecule type" value="Genomic_DNA"/>
</dbReference>
<gene>
    <name evidence="9" type="ORF">GQE99_00710</name>
</gene>
<dbReference type="Pfam" id="PF17042">
    <property type="entry name" value="NBD_C"/>
    <property type="match status" value="1"/>
</dbReference>
<keyword evidence="5" id="KW-0067">ATP-binding</keyword>
<accession>A0A845M210</accession>
<keyword evidence="10" id="KW-1185">Reference proteome</keyword>
<evidence type="ECO:0000256" key="2">
    <source>
        <dbReference type="ARBA" id="ARBA00022679"/>
    </source>
</evidence>
<dbReference type="GO" id="GO:0016301">
    <property type="term" value="F:kinase activity"/>
    <property type="evidence" value="ECO:0007669"/>
    <property type="project" value="UniProtKB-KW"/>
</dbReference>
<sequence>MGAGIVFLGDDFTGASDSLATYAGRGLATRLVTGRAAPAAGLDVLGIATDLRSLSPERAEEVVDRLWPMIECEAPGRLHLKVCSTFDSAPHVGSIGAVASALIARFEPDVTAVIGGQPSLGRHCAFGTLFARGPDGMVHRIDRHPVMANHPVTPMTEADLGRHLGAQGLDLSEWITLADLPDPDNVATRLRRAPALVDVTTAEDQARIRAALDIAGGRQLLVGASSVAEILGGPPTRRAPVLPPTRPGGLLVFAGSRSSVTADQVARAASLEPLALTPARLGDPATIDRVAARLNREAPLLVHLEPGADYGRSPDRLADDCAAFVTAVARQVPLRALGLAGGDSSSRIVARMGFDALDFLADLGQGACVCLGRHADLAQDGMPVMLKGGQMGSADLFDRFAARF</sequence>
<evidence type="ECO:0000259" key="8">
    <source>
        <dbReference type="Pfam" id="PF17042"/>
    </source>
</evidence>
<comment type="similarity">
    <text evidence="1">Belongs to the four-carbon acid sugar kinase family.</text>
</comment>
<dbReference type="SUPFAM" id="SSF142764">
    <property type="entry name" value="YgbK-like"/>
    <property type="match status" value="1"/>
</dbReference>
<evidence type="ECO:0000256" key="3">
    <source>
        <dbReference type="ARBA" id="ARBA00022741"/>
    </source>
</evidence>
<evidence type="ECO:0000256" key="5">
    <source>
        <dbReference type="ARBA" id="ARBA00022840"/>
    </source>
</evidence>
<dbReference type="InterPro" id="IPR042213">
    <property type="entry name" value="NBD_C_sf"/>
</dbReference>
<evidence type="ECO:0000256" key="6">
    <source>
        <dbReference type="ARBA" id="ARBA00023277"/>
    </source>
</evidence>
<feature type="domain" description="Four-carbon acid sugar kinase nucleotide binding" evidence="8">
    <location>
        <begin position="251"/>
        <end position="397"/>
    </location>
</feature>
<evidence type="ECO:0000256" key="1">
    <source>
        <dbReference type="ARBA" id="ARBA00005715"/>
    </source>
</evidence>
<keyword evidence="3" id="KW-0547">Nucleotide-binding</keyword>
<protein>
    <submittedName>
        <fullName evidence="9">Four-carbon acid sugar kinase family protein</fullName>
    </submittedName>
</protein>
<comment type="caution">
    <text evidence="9">The sequence shown here is derived from an EMBL/GenBank/DDBJ whole genome shotgun (WGS) entry which is preliminary data.</text>
</comment>
<dbReference type="AlphaFoldDB" id="A0A845M210"/>
<dbReference type="GO" id="GO:0005524">
    <property type="term" value="F:ATP binding"/>
    <property type="evidence" value="ECO:0007669"/>
    <property type="project" value="UniProtKB-KW"/>
</dbReference>
<evidence type="ECO:0000256" key="4">
    <source>
        <dbReference type="ARBA" id="ARBA00022777"/>
    </source>
</evidence>
<reference evidence="9 10" key="1">
    <citation type="submission" date="2019-12" db="EMBL/GenBank/DDBJ databases">
        <title>Maritimibacter sp. nov. sp. isolated from sea sand.</title>
        <authorList>
            <person name="Kim J."/>
            <person name="Jeong S.E."/>
            <person name="Jung H.S."/>
            <person name="Jeon C.O."/>
        </authorList>
    </citation>
    <scope>NUCLEOTIDE SEQUENCE [LARGE SCALE GENOMIC DNA]</scope>
    <source>
        <strain evidence="9 10">DP07</strain>
    </source>
</reference>
<evidence type="ECO:0000259" key="7">
    <source>
        <dbReference type="Pfam" id="PF07005"/>
    </source>
</evidence>
<dbReference type="Proteomes" id="UP000467322">
    <property type="component" value="Unassembled WGS sequence"/>
</dbReference>
<keyword evidence="4 9" id="KW-0418">Kinase</keyword>
<dbReference type="InterPro" id="IPR031475">
    <property type="entry name" value="NBD_C"/>
</dbReference>
<name>A0A845M210_9RHOB</name>
<dbReference type="RefSeq" id="WP_161349669.1">
    <property type="nucleotide sequence ID" value="NZ_WTUX01000002.1"/>
</dbReference>
<evidence type="ECO:0000313" key="10">
    <source>
        <dbReference type="Proteomes" id="UP000467322"/>
    </source>
</evidence>
<organism evidence="9 10">
    <name type="scientific">Maritimibacter harenae</name>
    <dbReference type="NCBI Taxonomy" id="2606218"/>
    <lineage>
        <taxon>Bacteria</taxon>
        <taxon>Pseudomonadati</taxon>
        <taxon>Pseudomonadota</taxon>
        <taxon>Alphaproteobacteria</taxon>
        <taxon>Rhodobacterales</taxon>
        <taxon>Roseobacteraceae</taxon>
        <taxon>Maritimibacter</taxon>
    </lineage>
</organism>
<dbReference type="Gene3D" id="3.40.980.20">
    <property type="entry name" value="Four-carbon acid sugar kinase, nucleotide binding domain"/>
    <property type="match status" value="1"/>
</dbReference>
<keyword evidence="2" id="KW-0808">Transferase</keyword>
<keyword evidence="6" id="KW-0119">Carbohydrate metabolism</keyword>
<feature type="domain" description="Four-carbon acid sugar kinase N-terminal" evidence="7">
    <location>
        <begin position="5"/>
        <end position="229"/>
    </location>
</feature>
<dbReference type="Gene3D" id="3.40.50.10840">
    <property type="entry name" value="Putative sugar-binding, N-terminal domain"/>
    <property type="match status" value="1"/>
</dbReference>
<dbReference type="InterPro" id="IPR037051">
    <property type="entry name" value="4-carb_acid_sugar_kinase_N_sf"/>
</dbReference>
<evidence type="ECO:0000313" key="9">
    <source>
        <dbReference type="EMBL" id="MZR11553.1"/>
    </source>
</evidence>